<dbReference type="Proteomes" id="UP000051888">
    <property type="component" value="Unassembled WGS sequence"/>
</dbReference>
<dbReference type="SMART" id="SM00382">
    <property type="entry name" value="AAA"/>
    <property type="match status" value="2"/>
</dbReference>
<dbReference type="OrthoDB" id="9760950at2"/>
<dbReference type="PROSITE" id="PS50893">
    <property type="entry name" value="ABC_TRANSPORTER_2"/>
    <property type="match status" value="2"/>
</dbReference>
<dbReference type="Gene3D" id="3.40.50.300">
    <property type="entry name" value="P-loop containing nucleotide triphosphate hydrolases"/>
    <property type="match status" value="2"/>
</dbReference>
<keyword evidence="2" id="KW-0067">ATP-binding</keyword>
<dbReference type="PANTHER" id="PTHR42855">
    <property type="entry name" value="ABC TRANSPORTER ATP-BINDING SUBUNIT"/>
    <property type="match status" value="1"/>
</dbReference>
<dbReference type="AlphaFoldDB" id="A0A0Q3WXX0"/>
<evidence type="ECO:0000313" key="5">
    <source>
        <dbReference type="Proteomes" id="UP000051888"/>
    </source>
</evidence>
<dbReference type="InterPro" id="IPR003439">
    <property type="entry name" value="ABC_transporter-like_ATP-bd"/>
</dbReference>
<gene>
    <name evidence="4" type="ORF">AN964_10690</name>
</gene>
<dbReference type="PROSITE" id="PS00211">
    <property type="entry name" value="ABC_TRANSPORTER_1"/>
    <property type="match status" value="2"/>
</dbReference>
<dbReference type="EMBL" id="LJJC01000004">
    <property type="protein sequence ID" value="KQL53919.1"/>
    <property type="molecule type" value="Genomic_DNA"/>
</dbReference>
<organism evidence="4 5">
    <name type="scientific">Heyndrickxia shackletonii</name>
    <dbReference type="NCBI Taxonomy" id="157838"/>
    <lineage>
        <taxon>Bacteria</taxon>
        <taxon>Bacillati</taxon>
        <taxon>Bacillota</taxon>
        <taxon>Bacilli</taxon>
        <taxon>Bacillales</taxon>
        <taxon>Bacillaceae</taxon>
        <taxon>Heyndrickxia</taxon>
    </lineage>
</organism>
<dbReference type="GO" id="GO:0005524">
    <property type="term" value="F:ATP binding"/>
    <property type="evidence" value="ECO:0007669"/>
    <property type="project" value="UniProtKB-KW"/>
</dbReference>
<accession>A0A0Q3WXX0</accession>
<dbReference type="InterPro" id="IPR032781">
    <property type="entry name" value="ABC_tran_Xtn"/>
</dbReference>
<dbReference type="InterPro" id="IPR027417">
    <property type="entry name" value="P-loop_NTPase"/>
</dbReference>
<name>A0A0Q3WXX0_9BACI</name>
<evidence type="ECO:0000256" key="2">
    <source>
        <dbReference type="ARBA" id="ARBA00022840"/>
    </source>
</evidence>
<dbReference type="FunFam" id="3.40.50.300:FF:000011">
    <property type="entry name" value="Putative ABC transporter ATP-binding component"/>
    <property type="match status" value="1"/>
</dbReference>
<dbReference type="CDD" id="cd03221">
    <property type="entry name" value="ABCF_EF-3"/>
    <property type="match status" value="2"/>
</dbReference>
<dbReference type="InterPro" id="IPR003593">
    <property type="entry name" value="AAA+_ATPase"/>
</dbReference>
<proteinExistence type="predicted"/>
<dbReference type="Pfam" id="PF00005">
    <property type="entry name" value="ABC_tran"/>
    <property type="match status" value="2"/>
</dbReference>
<dbReference type="InterPro" id="IPR051309">
    <property type="entry name" value="ABCF_ATPase"/>
</dbReference>
<evidence type="ECO:0000256" key="1">
    <source>
        <dbReference type="ARBA" id="ARBA00022741"/>
    </source>
</evidence>
<comment type="caution">
    <text evidence="4">The sequence shown here is derived from an EMBL/GenBank/DDBJ whole genome shotgun (WGS) entry which is preliminary data.</text>
</comment>
<dbReference type="SUPFAM" id="SSF52540">
    <property type="entry name" value="P-loop containing nucleoside triphosphate hydrolases"/>
    <property type="match status" value="2"/>
</dbReference>
<evidence type="ECO:0000259" key="3">
    <source>
        <dbReference type="PROSITE" id="PS50893"/>
    </source>
</evidence>
<dbReference type="PATRIC" id="fig|157838.3.peg.2351"/>
<protein>
    <recommendedName>
        <fullName evidence="3">ABC transporter domain-containing protein</fullName>
    </recommendedName>
</protein>
<dbReference type="RefSeq" id="WP_055739659.1">
    <property type="nucleotide sequence ID" value="NZ_JAAIWL010000001.1"/>
</dbReference>
<dbReference type="InterPro" id="IPR017871">
    <property type="entry name" value="ABC_transporter-like_CS"/>
</dbReference>
<evidence type="ECO:0000313" key="4">
    <source>
        <dbReference type="EMBL" id="KQL53919.1"/>
    </source>
</evidence>
<dbReference type="STRING" id="157838.AN964_10690"/>
<dbReference type="GO" id="GO:0016887">
    <property type="term" value="F:ATP hydrolysis activity"/>
    <property type="evidence" value="ECO:0007669"/>
    <property type="project" value="InterPro"/>
</dbReference>
<keyword evidence="5" id="KW-1185">Reference proteome</keyword>
<keyword evidence="1" id="KW-0547">Nucleotide-binding</keyword>
<feature type="domain" description="ABC transporter" evidence="3">
    <location>
        <begin position="4"/>
        <end position="259"/>
    </location>
</feature>
<feature type="domain" description="ABC transporter" evidence="3">
    <location>
        <begin position="317"/>
        <end position="518"/>
    </location>
</feature>
<dbReference type="Pfam" id="PF12848">
    <property type="entry name" value="ABC_tran_Xtn"/>
    <property type="match status" value="1"/>
</dbReference>
<reference evidence="4 5" key="1">
    <citation type="submission" date="2015-09" db="EMBL/GenBank/DDBJ databases">
        <title>Genome sequencing project for genomic taxonomy and phylogenomics of Bacillus-like bacteria.</title>
        <authorList>
            <person name="Liu B."/>
            <person name="Wang J."/>
            <person name="Zhu Y."/>
            <person name="Liu G."/>
            <person name="Chen Q."/>
            <person name="Chen Z."/>
            <person name="Lan J."/>
            <person name="Che J."/>
            <person name="Ge C."/>
            <person name="Shi H."/>
            <person name="Pan Z."/>
            <person name="Liu X."/>
        </authorList>
    </citation>
    <scope>NUCLEOTIDE SEQUENCE [LARGE SCALE GENOMIC DNA]</scope>
    <source>
        <strain evidence="4 5">LMG 18435</strain>
    </source>
</reference>
<sequence length="518" mass="59766">MSIVTVEKLTHYYGDKLVFKDIDFRLLKSERVGLVGPNGAGKSTLLNILTGAILPDHGMIEWLPNISVGFLEQHSDLTEGISIRDYLRNAFKHLYLLEAEMLDVSRKMETCSEEELTKLLNRFAQIQELLDHHEFYFLDAKIDDIAYGLGIQALGMDTDVSTLSGGQRTKLLLANLLLKQPDILLLDEPTNYLDFAHIEWLKEYLKNYPNSFILISHDVDFMNEVVTVIYHLENFQLTRYLGNYKKFLETYELRKQQQLYAYDRQQEEILKLETYIQKNKARASTTKQAKSREKRLMKLERIEKPDITPKPRFHFKVSVRPTSKIIETKQLEVGYGTPLLPPISVTLKRGDKVAVIGHNGIGKSTMLKTIMGELDPYNGSVLFGQHVKPSYFAQEENIGSELTPLEYIWSMHEKMTQKEIRQALARAGLKKEHIFQPLKSLSGGEQTRVRLCQLMLEDSNWLVLDEPTNHLDVAAKKVLASALSQYEGTVLLVSHEPEFYQEWVTDIWNLEEWKRSIE</sequence>
<dbReference type="PANTHER" id="PTHR42855:SF2">
    <property type="entry name" value="DRUG RESISTANCE ABC TRANSPORTER,ATP-BINDING PROTEIN"/>
    <property type="match status" value="1"/>
</dbReference>